<evidence type="ECO:0000256" key="2">
    <source>
        <dbReference type="SAM" id="SignalP"/>
    </source>
</evidence>
<sequence length="138" mass="14717">MRTWEAFSALSLWLMQIWSAQKNSVSSSSHDASRRPRLHSRLLSAVASGRNVLNSCPSISTGTVSSGSPAQYDSATNGNTPPPSGRGRLGFTRHFARGTPWNSVKRSGPLGSAGSGRCACSSRISWCSVSSGWYAPDR</sequence>
<feature type="chain" id="PRO_5042039001" description="Secreted protein" evidence="2">
    <location>
        <begin position="21"/>
        <end position="138"/>
    </location>
</feature>
<dbReference type="AlphaFoldDB" id="A0AAE0JT65"/>
<name>A0AAE0JT65_9PEZI</name>
<protein>
    <recommendedName>
        <fullName evidence="5">Secreted protein</fullName>
    </recommendedName>
</protein>
<accession>A0AAE0JT65</accession>
<organism evidence="3 4">
    <name type="scientific">Lasiosphaeria ovina</name>
    <dbReference type="NCBI Taxonomy" id="92902"/>
    <lineage>
        <taxon>Eukaryota</taxon>
        <taxon>Fungi</taxon>
        <taxon>Dikarya</taxon>
        <taxon>Ascomycota</taxon>
        <taxon>Pezizomycotina</taxon>
        <taxon>Sordariomycetes</taxon>
        <taxon>Sordariomycetidae</taxon>
        <taxon>Sordariales</taxon>
        <taxon>Lasiosphaeriaceae</taxon>
        <taxon>Lasiosphaeria</taxon>
    </lineage>
</organism>
<dbReference type="EMBL" id="JAULSN010000011">
    <property type="protein sequence ID" value="KAK3361426.1"/>
    <property type="molecule type" value="Genomic_DNA"/>
</dbReference>
<evidence type="ECO:0000313" key="3">
    <source>
        <dbReference type="EMBL" id="KAK3361426.1"/>
    </source>
</evidence>
<feature type="compositionally biased region" description="Polar residues" evidence="1">
    <location>
        <begin position="58"/>
        <end position="79"/>
    </location>
</feature>
<feature type="region of interest" description="Disordered" evidence="1">
    <location>
        <begin position="58"/>
        <end position="90"/>
    </location>
</feature>
<reference evidence="3" key="2">
    <citation type="submission" date="2023-06" db="EMBL/GenBank/DDBJ databases">
        <authorList>
            <consortium name="Lawrence Berkeley National Laboratory"/>
            <person name="Haridas S."/>
            <person name="Hensen N."/>
            <person name="Bonometti L."/>
            <person name="Westerberg I."/>
            <person name="Brannstrom I.O."/>
            <person name="Guillou S."/>
            <person name="Cros-Aarteil S."/>
            <person name="Calhoun S."/>
            <person name="Kuo A."/>
            <person name="Mondo S."/>
            <person name="Pangilinan J."/>
            <person name="Riley R."/>
            <person name="Labutti K."/>
            <person name="Andreopoulos B."/>
            <person name="Lipzen A."/>
            <person name="Chen C."/>
            <person name="Yanf M."/>
            <person name="Daum C."/>
            <person name="Ng V."/>
            <person name="Clum A."/>
            <person name="Steindorff A."/>
            <person name="Ohm R."/>
            <person name="Martin F."/>
            <person name="Silar P."/>
            <person name="Natvig D."/>
            <person name="Lalanne C."/>
            <person name="Gautier V."/>
            <person name="Ament-Velasquez S.L."/>
            <person name="Kruys A."/>
            <person name="Hutchinson M.I."/>
            <person name="Powell A.J."/>
            <person name="Barry K."/>
            <person name="Miller A.N."/>
            <person name="Grigoriev I.V."/>
            <person name="Debuchy R."/>
            <person name="Gladieux P."/>
            <person name="Thoren M.H."/>
            <person name="Johannesson H."/>
        </authorList>
    </citation>
    <scope>NUCLEOTIDE SEQUENCE</scope>
    <source>
        <strain evidence="3">CBS 958.72</strain>
    </source>
</reference>
<feature type="signal peptide" evidence="2">
    <location>
        <begin position="1"/>
        <end position="20"/>
    </location>
</feature>
<gene>
    <name evidence="3" type="ORF">B0T24DRAFT_641594</name>
</gene>
<evidence type="ECO:0000256" key="1">
    <source>
        <dbReference type="SAM" id="MobiDB-lite"/>
    </source>
</evidence>
<evidence type="ECO:0000313" key="4">
    <source>
        <dbReference type="Proteomes" id="UP001287356"/>
    </source>
</evidence>
<proteinExistence type="predicted"/>
<reference evidence="3" key="1">
    <citation type="journal article" date="2023" name="Mol. Phylogenet. Evol.">
        <title>Genome-scale phylogeny and comparative genomics of the fungal order Sordariales.</title>
        <authorList>
            <person name="Hensen N."/>
            <person name="Bonometti L."/>
            <person name="Westerberg I."/>
            <person name="Brannstrom I.O."/>
            <person name="Guillou S."/>
            <person name="Cros-Aarteil S."/>
            <person name="Calhoun S."/>
            <person name="Haridas S."/>
            <person name="Kuo A."/>
            <person name="Mondo S."/>
            <person name="Pangilinan J."/>
            <person name="Riley R."/>
            <person name="LaButti K."/>
            <person name="Andreopoulos B."/>
            <person name="Lipzen A."/>
            <person name="Chen C."/>
            <person name="Yan M."/>
            <person name="Daum C."/>
            <person name="Ng V."/>
            <person name="Clum A."/>
            <person name="Steindorff A."/>
            <person name="Ohm R.A."/>
            <person name="Martin F."/>
            <person name="Silar P."/>
            <person name="Natvig D.O."/>
            <person name="Lalanne C."/>
            <person name="Gautier V."/>
            <person name="Ament-Velasquez S.L."/>
            <person name="Kruys A."/>
            <person name="Hutchinson M.I."/>
            <person name="Powell A.J."/>
            <person name="Barry K."/>
            <person name="Miller A.N."/>
            <person name="Grigoriev I.V."/>
            <person name="Debuchy R."/>
            <person name="Gladieux P."/>
            <person name="Hiltunen Thoren M."/>
            <person name="Johannesson H."/>
        </authorList>
    </citation>
    <scope>NUCLEOTIDE SEQUENCE</scope>
    <source>
        <strain evidence="3">CBS 958.72</strain>
    </source>
</reference>
<evidence type="ECO:0008006" key="5">
    <source>
        <dbReference type="Google" id="ProtNLM"/>
    </source>
</evidence>
<keyword evidence="4" id="KW-1185">Reference proteome</keyword>
<keyword evidence="2" id="KW-0732">Signal</keyword>
<comment type="caution">
    <text evidence="3">The sequence shown here is derived from an EMBL/GenBank/DDBJ whole genome shotgun (WGS) entry which is preliminary data.</text>
</comment>
<dbReference type="Proteomes" id="UP001287356">
    <property type="component" value="Unassembled WGS sequence"/>
</dbReference>